<dbReference type="Proteomes" id="UP001066276">
    <property type="component" value="Chromosome 1_1"/>
</dbReference>
<accession>A0AAV7WEM6</accession>
<protein>
    <submittedName>
        <fullName evidence="2">Uncharacterized protein</fullName>
    </submittedName>
</protein>
<name>A0AAV7WEM6_PLEWA</name>
<organism evidence="2 3">
    <name type="scientific">Pleurodeles waltl</name>
    <name type="common">Iberian ribbed newt</name>
    <dbReference type="NCBI Taxonomy" id="8319"/>
    <lineage>
        <taxon>Eukaryota</taxon>
        <taxon>Metazoa</taxon>
        <taxon>Chordata</taxon>
        <taxon>Craniata</taxon>
        <taxon>Vertebrata</taxon>
        <taxon>Euteleostomi</taxon>
        <taxon>Amphibia</taxon>
        <taxon>Batrachia</taxon>
        <taxon>Caudata</taxon>
        <taxon>Salamandroidea</taxon>
        <taxon>Salamandridae</taxon>
        <taxon>Pleurodelinae</taxon>
        <taxon>Pleurodeles</taxon>
    </lineage>
</organism>
<keyword evidence="3" id="KW-1185">Reference proteome</keyword>
<feature type="region of interest" description="Disordered" evidence="1">
    <location>
        <begin position="1"/>
        <end position="22"/>
    </location>
</feature>
<evidence type="ECO:0000313" key="3">
    <source>
        <dbReference type="Proteomes" id="UP001066276"/>
    </source>
</evidence>
<dbReference type="EMBL" id="JANPWB010000001">
    <property type="protein sequence ID" value="KAJ1212509.1"/>
    <property type="molecule type" value="Genomic_DNA"/>
</dbReference>
<comment type="caution">
    <text evidence="2">The sequence shown here is derived from an EMBL/GenBank/DDBJ whole genome shotgun (WGS) entry which is preliminary data.</text>
</comment>
<proteinExistence type="predicted"/>
<gene>
    <name evidence="2" type="ORF">NDU88_000164</name>
</gene>
<reference evidence="2" key="1">
    <citation type="journal article" date="2022" name="bioRxiv">
        <title>Sequencing and chromosome-scale assembly of the giantPleurodeles waltlgenome.</title>
        <authorList>
            <person name="Brown T."/>
            <person name="Elewa A."/>
            <person name="Iarovenko S."/>
            <person name="Subramanian E."/>
            <person name="Araus A.J."/>
            <person name="Petzold A."/>
            <person name="Susuki M."/>
            <person name="Suzuki K.-i.T."/>
            <person name="Hayashi T."/>
            <person name="Toyoda A."/>
            <person name="Oliveira C."/>
            <person name="Osipova E."/>
            <person name="Leigh N.D."/>
            <person name="Simon A."/>
            <person name="Yun M.H."/>
        </authorList>
    </citation>
    <scope>NUCLEOTIDE SEQUENCE</scope>
    <source>
        <strain evidence="2">20211129_DDA</strain>
        <tissue evidence="2">Liver</tissue>
    </source>
</reference>
<sequence>MAAVVSPLPRLGSTRREAREEPDEWGLTLACLDLCVTGETFGSTQKTPATCKRYFNSVKGCWGTNRSCLGDDWRQRAVACDKLSPGAVKEGPNM</sequence>
<evidence type="ECO:0000256" key="1">
    <source>
        <dbReference type="SAM" id="MobiDB-lite"/>
    </source>
</evidence>
<dbReference type="AlphaFoldDB" id="A0AAV7WEM6"/>
<evidence type="ECO:0000313" key="2">
    <source>
        <dbReference type="EMBL" id="KAJ1212509.1"/>
    </source>
</evidence>